<protein>
    <submittedName>
        <fullName evidence="1">Uncharacterized protein</fullName>
    </submittedName>
</protein>
<keyword evidence="2" id="KW-1185">Reference proteome</keyword>
<evidence type="ECO:0000313" key="2">
    <source>
        <dbReference type="Proteomes" id="UP000008386"/>
    </source>
</evidence>
<dbReference type="AlphaFoldDB" id="F8AHG9"/>
<dbReference type="KEGG" id="pya:PYCH_04780"/>
<dbReference type="EMBL" id="CP002779">
    <property type="protein sequence ID" value="AEH24168.1"/>
    <property type="molecule type" value="Genomic_DNA"/>
</dbReference>
<dbReference type="GeneID" id="10837054"/>
<dbReference type="eggNOG" id="arCOG07709">
    <property type="taxonomic scope" value="Archaea"/>
</dbReference>
<dbReference type="Proteomes" id="UP000008386">
    <property type="component" value="Chromosome"/>
</dbReference>
<accession>F8AHG9</accession>
<dbReference type="RefSeq" id="WP_013905225.1">
    <property type="nucleotide sequence ID" value="NC_015680.1"/>
</dbReference>
<dbReference type="HOGENOM" id="CLU_193464_0_0_2"/>
<sequence length="81" mass="9148">MVVRLVYPEALVVIEDGFVRMFKGKLVEAPLEEVLSYAMGEEAIIPEELKEVARDVLVAIEAMNIGRKRFMTVPNWKKVAA</sequence>
<organism evidence="1 2">
    <name type="scientific">Pyrococcus yayanosii (strain CH1 / JCM 16557)</name>
    <dbReference type="NCBI Taxonomy" id="529709"/>
    <lineage>
        <taxon>Archaea</taxon>
        <taxon>Methanobacteriati</taxon>
        <taxon>Methanobacteriota</taxon>
        <taxon>Thermococci</taxon>
        <taxon>Thermococcales</taxon>
        <taxon>Thermococcaceae</taxon>
        <taxon>Pyrococcus</taxon>
    </lineage>
</organism>
<evidence type="ECO:0000313" key="1">
    <source>
        <dbReference type="EMBL" id="AEH24168.1"/>
    </source>
</evidence>
<dbReference type="STRING" id="529709.PYCH_04780"/>
<reference evidence="1 2" key="1">
    <citation type="journal article" date="2011" name="J. Bacteriol.">
        <title>Complete genome sequence of the obligate piezophilic hyperthermophilic archaeon Pyrococcus yayanosii CH1.</title>
        <authorList>
            <person name="Jun X."/>
            <person name="Lupeng L."/>
            <person name="Minjuan X."/>
            <person name="Oger P."/>
            <person name="Fengping W."/>
            <person name="Jebbar M."/>
            <person name="Xiang X."/>
        </authorList>
    </citation>
    <scope>NUCLEOTIDE SEQUENCE [LARGE SCALE GENOMIC DNA]</scope>
    <source>
        <strain evidence="2">CH1 / JCM 16557</strain>
    </source>
</reference>
<proteinExistence type="predicted"/>
<gene>
    <name evidence="1" type="ordered locus">PYCH_04780</name>
</gene>
<name>F8AHG9_PYRYC</name>
<dbReference type="OrthoDB" id="86183at2157"/>